<evidence type="ECO:0000256" key="1">
    <source>
        <dbReference type="ARBA" id="ARBA00004496"/>
    </source>
</evidence>
<evidence type="ECO:0000313" key="12">
    <source>
        <dbReference type="Proteomes" id="UP000032434"/>
    </source>
</evidence>
<evidence type="ECO:0000256" key="8">
    <source>
        <dbReference type="PIRSR" id="PIRSR004682-1"/>
    </source>
</evidence>
<dbReference type="InterPro" id="IPR023214">
    <property type="entry name" value="HAD_sf"/>
</dbReference>
<dbReference type="SUPFAM" id="SSF56784">
    <property type="entry name" value="HAD-like"/>
    <property type="match status" value="1"/>
</dbReference>
<dbReference type="STRING" id="35623.Aocu_04620"/>
<dbReference type="PIRSF" id="PIRSF004682">
    <property type="entry name" value="GmhB"/>
    <property type="match status" value="1"/>
</dbReference>
<dbReference type="PANTHER" id="PTHR42891:SF1">
    <property type="entry name" value="D-GLYCERO-BETA-D-MANNO-HEPTOSE-1,7-BISPHOSPHATE 7-PHOSPHATASE"/>
    <property type="match status" value="1"/>
</dbReference>
<dbReference type="InterPro" id="IPR004446">
    <property type="entry name" value="Heptose_bisP_phosphatase"/>
</dbReference>
<feature type="binding site" evidence="10">
    <location>
        <position position="8"/>
    </location>
    <ligand>
        <name>Mg(2+)</name>
        <dbReference type="ChEBI" id="CHEBI:18420"/>
    </ligand>
</feature>
<dbReference type="EC" id="3.1.3.-" evidence="7"/>
<dbReference type="NCBIfam" id="TIGR01549">
    <property type="entry name" value="HAD-SF-IA-v1"/>
    <property type="match status" value="1"/>
</dbReference>
<feature type="site" description="Stabilizes the phosphoryl group" evidence="9">
    <location>
        <position position="100"/>
    </location>
</feature>
<dbReference type="EMBL" id="LK028559">
    <property type="protein sequence ID" value="CDR30535.1"/>
    <property type="molecule type" value="Genomic_DNA"/>
</dbReference>
<dbReference type="GO" id="GO:0046872">
    <property type="term" value="F:metal ion binding"/>
    <property type="evidence" value="ECO:0007669"/>
    <property type="project" value="UniProtKB-KW"/>
</dbReference>
<dbReference type="Pfam" id="PF13242">
    <property type="entry name" value="Hydrolase_like"/>
    <property type="match status" value="1"/>
</dbReference>
<feature type="site" description="Stabilizes the phosphoryl group" evidence="9">
    <location>
        <position position="50"/>
    </location>
</feature>
<keyword evidence="10" id="KW-0460">Magnesium</keyword>
<comment type="cofactor">
    <cofactor evidence="10">
        <name>Mg(2+)</name>
        <dbReference type="ChEBI" id="CHEBI:18420"/>
    </cofactor>
</comment>
<keyword evidence="4 7" id="KW-0378">Hydrolase</keyword>
<keyword evidence="3 10" id="KW-0479">Metal-binding</keyword>
<feature type="binding site" evidence="10">
    <location>
        <position position="10"/>
    </location>
    <ligand>
        <name>Mg(2+)</name>
        <dbReference type="ChEBI" id="CHEBI:18420"/>
    </ligand>
</feature>
<organism evidence="11 12">
    <name type="scientific">Acholeplasma oculi</name>
    <dbReference type="NCBI Taxonomy" id="35623"/>
    <lineage>
        <taxon>Bacteria</taxon>
        <taxon>Bacillati</taxon>
        <taxon>Mycoplasmatota</taxon>
        <taxon>Mollicutes</taxon>
        <taxon>Acholeplasmatales</taxon>
        <taxon>Acholeplasmataceae</taxon>
        <taxon>Acholeplasma</taxon>
    </lineage>
</organism>
<proteinExistence type="inferred from homology"/>
<evidence type="ECO:0000256" key="3">
    <source>
        <dbReference type="ARBA" id="ARBA00022723"/>
    </source>
</evidence>
<dbReference type="Gene3D" id="3.40.50.1000">
    <property type="entry name" value="HAD superfamily/HAD-like"/>
    <property type="match status" value="1"/>
</dbReference>
<reference evidence="12" key="1">
    <citation type="submission" date="2014-05" db="EMBL/GenBank/DDBJ databases">
        <authorList>
            <person name="Kube M."/>
        </authorList>
    </citation>
    <scope>NUCLEOTIDE SEQUENCE [LARGE SCALE GENOMIC DNA]</scope>
</reference>
<feature type="active site" description="Nucleophile" evidence="8">
    <location>
        <position position="8"/>
    </location>
</feature>
<evidence type="ECO:0000313" key="11">
    <source>
        <dbReference type="EMBL" id="CDR30535.1"/>
    </source>
</evidence>
<dbReference type="InterPro" id="IPR006439">
    <property type="entry name" value="HAD-SF_hydro_IA"/>
</dbReference>
<feature type="binding site" evidence="10">
    <location>
        <position position="126"/>
    </location>
    <ligand>
        <name>Mg(2+)</name>
        <dbReference type="ChEBI" id="CHEBI:18420"/>
    </ligand>
</feature>
<dbReference type="GO" id="GO:0005975">
    <property type="term" value="P:carbohydrate metabolic process"/>
    <property type="evidence" value="ECO:0007669"/>
    <property type="project" value="InterPro"/>
</dbReference>
<evidence type="ECO:0000256" key="6">
    <source>
        <dbReference type="ARBA" id="ARBA00031828"/>
    </source>
</evidence>
<dbReference type="RefSeq" id="WP_045749072.1">
    <property type="nucleotide sequence ID" value="NZ_FUZK01000003.1"/>
</dbReference>
<dbReference type="NCBIfam" id="TIGR01656">
    <property type="entry name" value="Histidinol-ppas"/>
    <property type="match status" value="1"/>
</dbReference>
<keyword evidence="12" id="KW-1185">Reference proteome</keyword>
<protein>
    <recommendedName>
        <fullName evidence="6 7">D,D-heptose 1,7-bisphosphate phosphatase</fullName>
        <ecNumber evidence="7">3.1.3.-</ecNumber>
    </recommendedName>
</protein>
<dbReference type="NCBIfam" id="TIGR01662">
    <property type="entry name" value="HAD-SF-IIIA"/>
    <property type="match status" value="1"/>
</dbReference>
<evidence type="ECO:0000256" key="4">
    <source>
        <dbReference type="ARBA" id="ARBA00022801"/>
    </source>
</evidence>
<dbReference type="InParanoid" id="A0A061A9G2"/>
<feature type="active site" description="Proton donor" evidence="8">
    <location>
        <position position="10"/>
    </location>
</feature>
<evidence type="ECO:0000256" key="7">
    <source>
        <dbReference type="PIRNR" id="PIRNR004682"/>
    </source>
</evidence>
<dbReference type="PATRIC" id="fig|35623.3.peg.463"/>
<sequence>MNKALFLDRDGVINKDHHYVNQIEDFEFMDGIFELCKKYQDLGYLIIVCTNQGGISKGYYKESDLIEISNYMTDVFKSKGIEIAKVYYEISMENNHPRRKPNPGMFLDAINEFQIDPKSSLMVGDKTSDLIAAYRAGIKENYFIKGKYPVEEASFEFKVVHSLREV</sequence>
<evidence type="ECO:0000256" key="9">
    <source>
        <dbReference type="PIRSR" id="PIRSR004682-3"/>
    </source>
</evidence>
<dbReference type="AlphaFoldDB" id="A0A061A9G2"/>
<dbReference type="InterPro" id="IPR036412">
    <property type="entry name" value="HAD-like_sf"/>
</dbReference>
<keyword evidence="2 7" id="KW-0963">Cytoplasm</keyword>
<dbReference type="GO" id="GO:0005737">
    <property type="term" value="C:cytoplasm"/>
    <property type="evidence" value="ECO:0007669"/>
    <property type="project" value="UniProtKB-SubCell"/>
</dbReference>
<evidence type="ECO:0000256" key="10">
    <source>
        <dbReference type="PIRSR" id="PIRSR004682-4"/>
    </source>
</evidence>
<keyword evidence="5 7" id="KW-0119">Carbohydrate metabolism</keyword>
<feature type="site" description="Contributes to substrate recognition" evidence="9">
    <location>
        <position position="99"/>
    </location>
</feature>
<dbReference type="OrthoDB" id="9797743at2"/>
<dbReference type="GO" id="GO:0016791">
    <property type="term" value="F:phosphatase activity"/>
    <property type="evidence" value="ECO:0007669"/>
    <property type="project" value="InterPro"/>
</dbReference>
<evidence type="ECO:0000256" key="2">
    <source>
        <dbReference type="ARBA" id="ARBA00022490"/>
    </source>
</evidence>
<dbReference type="KEGG" id="aoc:Aocu_04620"/>
<name>A0A061A9G2_9MOLU</name>
<accession>A0A061A9G2</accession>
<dbReference type="InterPro" id="IPR006549">
    <property type="entry name" value="HAD-SF_hydro_IIIA"/>
</dbReference>
<feature type="binding site" evidence="10">
    <location>
        <position position="125"/>
    </location>
    <ligand>
        <name>Mg(2+)</name>
        <dbReference type="ChEBI" id="CHEBI:18420"/>
    </ligand>
</feature>
<comment type="similarity">
    <text evidence="7">Belongs to the gmhB family.</text>
</comment>
<dbReference type="PANTHER" id="PTHR42891">
    <property type="entry name" value="D-GLYCERO-BETA-D-MANNO-HEPTOSE-1,7-BISPHOSPHATE 7-PHOSPHATASE"/>
    <property type="match status" value="1"/>
</dbReference>
<dbReference type="CDD" id="cd07503">
    <property type="entry name" value="HAD_HisB-N"/>
    <property type="match status" value="1"/>
</dbReference>
<dbReference type="Proteomes" id="UP000032434">
    <property type="component" value="Chromosome 1"/>
</dbReference>
<gene>
    <name evidence="11" type="primary">gmhB</name>
    <name evidence="11" type="ORF">Aocu_04620</name>
</gene>
<evidence type="ECO:0000256" key="5">
    <source>
        <dbReference type="ARBA" id="ARBA00023277"/>
    </source>
</evidence>
<dbReference type="InterPro" id="IPR006543">
    <property type="entry name" value="Histidinol-phos"/>
</dbReference>
<comment type="subcellular location">
    <subcellularLocation>
        <location evidence="1 7">Cytoplasm</location>
    </subcellularLocation>
</comment>
<dbReference type="HOGENOM" id="CLU_085077_3_1_14"/>